<dbReference type="SUPFAM" id="SSF51905">
    <property type="entry name" value="FAD/NAD(P)-binding domain"/>
    <property type="match status" value="2"/>
</dbReference>
<dbReference type="OrthoDB" id="6029at2759"/>
<dbReference type="Proteomes" id="UP000054350">
    <property type="component" value="Unassembled WGS sequence"/>
</dbReference>
<dbReference type="GO" id="GO:0046983">
    <property type="term" value="F:protein dimerization activity"/>
    <property type="evidence" value="ECO:0007669"/>
    <property type="project" value="InterPro"/>
</dbReference>
<dbReference type="PRINTS" id="PR00411">
    <property type="entry name" value="PNDRDTASEI"/>
</dbReference>
<dbReference type="VEuPathDB" id="FungiDB:AMAG_19425"/>
<dbReference type="PANTHER" id="PTHR43557:SF4">
    <property type="entry name" value="APOPTOSIS-INDUCING FACTOR 1, MITOCHONDRIAL"/>
    <property type="match status" value="1"/>
</dbReference>
<dbReference type="GO" id="GO:0033108">
    <property type="term" value="P:mitochondrial respiratory chain complex assembly"/>
    <property type="evidence" value="ECO:0007669"/>
    <property type="project" value="TreeGrafter"/>
</dbReference>
<evidence type="ECO:0000256" key="7">
    <source>
        <dbReference type="ARBA" id="ARBA00022946"/>
    </source>
</evidence>
<keyword evidence="7" id="KW-0809">Transit peptide</keyword>
<dbReference type="SMART" id="SM01353">
    <property type="entry name" value="AIF_C"/>
    <property type="match status" value="1"/>
</dbReference>
<comment type="cofactor">
    <cofactor evidence="1">
        <name>FAD</name>
        <dbReference type="ChEBI" id="CHEBI:57692"/>
    </cofactor>
</comment>
<dbReference type="PRINTS" id="PR00368">
    <property type="entry name" value="FADPNR"/>
</dbReference>
<gene>
    <name evidence="14" type="ORF">AMAG_19425</name>
</gene>
<evidence type="ECO:0000256" key="5">
    <source>
        <dbReference type="ARBA" id="ARBA00022703"/>
    </source>
</evidence>
<keyword evidence="15" id="KW-1185">Reference proteome</keyword>
<evidence type="ECO:0000256" key="6">
    <source>
        <dbReference type="ARBA" id="ARBA00022827"/>
    </source>
</evidence>
<evidence type="ECO:0000313" key="15">
    <source>
        <dbReference type="Proteomes" id="UP000054350"/>
    </source>
</evidence>
<evidence type="ECO:0000256" key="8">
    <source>
        <dbReference type="ARBA" id="ARBA00023002"/>
    </source>
</evidence>
<dbReference type="InterPro" id="IPR050446">
    <property type="entry name" value="FAD-oxidoreductase/Apoptosis"/>
</dbReference>
<dbReference type="Pfam" id="PF14721">
    <property type="entry name" value="AIF_C"/>
    <property type="match status" value="1"/>
</dbReference>
<evidence type="ECO:0000256" key="9">
    <source>
        <dbReference type="ARBA" id="ARBA00023027"/>
    </source>
</evidence>
<proteinExistence type="inferred from homology"/>
<dbReference type="InterPro" id="IPR016156">
    <property type="entry name" value="FAD/NAD-linked_Rdtase_dimer_sf"/>
</dbReference>
<dbReference type="GO" id="GO:0016174">
    <property type="term" value="F:NAD(P)H oxidase H2O2-forming activity"/>
    <property type="evidence" value="ECO:0007669"/>
    <property type="project" value="TreeGrafter"/>
</dbReference>
<dbReference type="InterPro" id="IPR029324">
    <property type="entry name" value="AIF_C"/>
</dbReference>
<evidence type="ECO:0000256" key="2">
    <source>
        <dbReference type="ARBA" id="ARBA00004173"/>
    </source>
</evidence>
<accession>A0A0L0SRF3</accession>
<dbReference type="eggNOG" id="KOG1346">
    <property type="taxonomic scope" value="Eukaryota"/>
</dbReference>
<sequence length="602" mass="64937">MATQLLLRATRARVAAAPAIRAAVPRATPARAIARRFASSESHHQSQKSSSDGSNALWAIASALFFVPAFLAITKPPEKYYAHRSEAVGPAPAHAALAPEVEDKEEETVEETEKAVVVPDRFQYVLIGGGTASYSAMLGIQEVDPTAEILIIAGERYGPYQRPPLSKELWFSEDPEVTSHLQFTNWEGKQTSLFYQDANEYEQVDAADLHPTGSGVKLVTGHRAVALDVDAQTVTLDNGTTVPYGKVLLATGGTPRTLADQKALPEAAQKRVVTYRSVDDFKKLAAVAAQGKHVAVIGGGFLGSELSVALAKKTKVTQVFPEDGNMALVFPRYLARWTTQQVQKEGVAVLSKSKVTALKYDAESDQIVIETNGVQHKFDHVVVAVGIEPNVELARQAGLEIDPVRGGIVVNAELEARRNVFCAGDNVSFHDVALGRRRVEHYDAAVLGGRWAGRSMAGKPKAFTHQSMFWSDLGPKIGYEAMGILDSSLVTVGVWGQQPAADVPAAPAAAAEGEDKAAVPAAPAKPKDDFKKGVVFYVRDDTIVGCLMFNIHGKVDVARRVLLGKHKPAEANELPSSSTSLRKLWAREDAERVRQESKELKA</sequence>
<keyword evidence="6" id="KW-0274">FAD</keyword>
<dbReference type="AlphaFoldDB" id="A0A0L0SRF3"/>
<dbReference type="Gene3D" id="3.30.390.30">
    <property type="match status" value="1"/>
</dbReference>
<evidence type="ECO:0000256" key="11">
    <source>
        <dbReference type="ARBA" id="ARBA00047786"/>
    </source>
</evidence>
<evidence type="ECO:0000256" key="10">
    <source>
        <dbReference type="ARBA" id="ARBA00023128"/>
    </source>
</evidence>
<reference evidence="14 15" key="1">
    <citation type="submission" date="2009-11" db="EMBL/GenBank/DDBJ databases">
        <title>Annotation of Allomyces macrogynus ATCC 38327.</title>
        <authorList>
            <consortium name="The Broad Institute Genome Sequencing Platform"/>
            <person name="Russ C."/>
            <person name="Cuomo C."/>
            <person name="Burger G."/>
            <person name="Gray M.W."/>
            <person name="Holland P.W.H."/>
            <person name="King N."/>
            <person name="Lang F.B.F."/>
            <person name="Roger A.J."/>
            <person name="Ruiz-Trillo I."/>
            <person name="Young S.K."/>
            <person name="Zeng Q."/>
            <person name="Gargeya S."/>
            <person name="Fitzgerald M."/>
            <person name="Haas B."/>
            <person name="Abouelleil A."/>
            <person name="Alvarado L."/>
            <person name="Arachchi H.M."/>
            <person name="Berlin A."/>
            <person name="Chapman S.B."/>
            <person name="Gearin G."/>
            <person name="Goldberg J."/>
            <person name="Griggs A."/>
            <person name="Gujja S."/>
            <person name="Hansen M."/>
            <person name="Heiman D."/>
            <person name="Howarth C."/>
            <person name="Larimer J."/>
            <person name="Lui A."/>
            <person name="MacDonald P.J.P."/>
            <person name="McCowen C."/>
            <person name="Montmayeur A."/>
            <person name="Murphy C."/>
            <person name="Neiman D."/>
            <person name="Pearson M."/>
            <person name="Priest M."/>
            <person name="Roberts A."/>
            <person name="Saif S."/>
            <person name="Shea T."/>
            <person name="Sisk P."/>
            <person name="Stolte C."/>
            <person name="Sykes S."/>
            <person name="Wortman J."/>
            <person name="Nusbaum C."/>
            <person name="Birren B."/>
        </authorList>
    </citation>
    <scope>NUCLEOTIDE SEQUENCE [LARGE SCALE GENOMIC DNA]</scope>
    <source>
        <strain evidence="14 15">ATCC 38327</strain>
    </source>
</reference>
<dbReference type="SUPFAM" id="SSF55424">
    <property type="entry name" value="FAD/NAD-linked reductases, dimerisation (C-terminal) domain"/>
    <property type="match status" value="1"/>
</dbReference>
<evidence type="ECO:0000259" key="13">
    <source>
        <dbReference type="Pfam" id="PF14721"/>
    </source>
</evidence>
<dbReference type="Pfam" id="PF07992">
    <property type="entry name" value="Pyr_redox_2"/>
    <property type="match status" value="1"/>
</dbReference>
<reference evidence="15" key="2">
    <citation type="submission" date="2009-11" db="EMBL/GenBank/DDBJ databases">
        <title>The Genome Sequence of Allomyces macrogynus strain ATCC 38327.</title>
        <authorList>
            <consortium name="The Broad Institute Genome Sequencing Platform"/>
            <person name="Russ C."/>
            <person name="Cuomo C."/>
            <person name="Shea T."/>
            <person name="Young S.K."/>
            <person name="Zeng Q."/>
            <person name="Koehrsen M."/>
            <person name="Haas B."/>
            <person name="Borodovsky M."/>
            <person name="Guigo R."/>
            <person name="Alvarado L."/>
            <person name="Berlin A."/>
            <person name="Borenstein D."/>
            <person name="Chen Z."/>
            <person name="Engels R."/>
            <person name="Freedman E."/>
            <person name="Gellesch M."/>
            <person name="Goldberg J."/>
            <person name="Griggs A."/>
            <person name="Gujja S."/>
            <person name="Heiman D."/>
            <person name="Hepburn T."/>
            <person name="Howarth C."/>
            <person name="Jen D."/>
            <person name="Larson L."/>
            <person name="Lewis B."/>
            <person name="Mehta T."/>
            <person name="Park D."/>
            <person name="Pearson M."/>
            <person name="Roberts A."/>
            <person name="Saif S."/>
            <person name="Shenoy N."/>
            <person name="Sisk P."/>
            <person name="Stolte C."/>
            <person name="Sykes S."/>
            <person name="Walk T."/>
            <person name="White J."/>
            <person name="Yandava C."/>
            <person name="Burger G."/>
            <person name="Gray M.W."/>
            <person name="Holland P.W.H."/>
            <person name="King N."/>
            <person name="Lang F.B.F."/>
            <person name="Roger A.J."/>
            <person name="Ruiz-Trillo I."/>
            <person name="Lander E."/>
            <person name="Nusbaum C."/>
        </authorList>
    </citation>
    <scope>NUCLEOTIDE SEQUENCE [LARGE SCALE GENOMIC DNA]</scope>
    <source>
        <strain evidence="15">ATCC 38327</strain>
    </source>
</reference>
<organism evidence="14 15">
    <name type="scientific">Allomyces macrogynus (strain ATCC 38327)</name>
    <name type="common">Allomyces javanicus var. macrogynus</name>
    <dbReference type="NCBI Taxonomy" id="578462"/>
    <lineage>
        <taxon>Eukaryota</taxon>
        <taxon>Fungi</taxon>
        <taxon>Fungi incertae sedis</taxon>
        <taxon>Blastocladiomycota</taxon>
        <taxon>Blastocladiomycetes</taxon>
        <taxon>Blastocladiales</taxon>
        <taxon>Blastocladiaceae</taxon>
        <taxon>Allomyces</taxon>
    </lineage>
</organism>
<evidence type="ECO:0000256" key="4">
    <source>
        <dbReference type="ARBA" id="ARBA00022630"/>
    </source>
</evidence>
<dbReference type="InterPro" id="IPR036188">
    <property type="entry name" value="FAD/NAD-bd_sf"/>
</dbReference>
<dbReference type="Gene3D" id="3.50.50.60">
    <property type="entry name" value="FAD/NAD(P)-binding domain"/>
    <property type="match status" value="2"/>
</dbReference>
<evidence type="ECO:0008006" key="16">
    <source>
        <dbReference type="Google" id="ProtNLM"/>
    </source>
</evidence>
<evidence type="ECO:0000256" key="3">
    <source>
        <dbReference type="ARBA" id="ARBA00006442"/>
    </source>
</evidence>
<keyword evidence="8" id="KW-0560">Oxidoreductase</keyword>
<dbReference type="PANTHER" id="PTHR43557">
    <property type="entry name" value="APOPTOSIS-INDUCING FACTOR 1"/>
    <property type="match status" value="1"/>
</dbReference>
<keyword evidence="10" id="KW-0496">Mitochondrion</keyword>
<dbReference type="GO" id="GO:0071949">
    <property type="term" value="F:FAD binding"/>
    <property type="evidence" value="ECO:0007669"/>
    <property type="project" value="TreeGrafter"/>
</dbReference>
<dbReference type="GO" id="GO:0005739">
    <property type="term" value="C:mitochondrion"/>
    <property type="evidence" value="ECO:0007669"/>
    <property type="project" value="UniProtKB-SubCell"/>
</dbReference>
<dbReference type="EMBL" id="GG745346">
    <property type="protein sequence ID" value="KNE65087.1"/>
    <property type="molecule type" value="Genomic_DNA"/>
</dbReference>
<keyword evidence="4" id="KW-0285">Flavoprotein</keyword>
<evidence type="ECO:0000256" key="1">
    <source>
        <dbReference type="ARBA" id="ARBA00001974"/>
    </source>
</evidence>
<dbReference type="STRING" id="578462.A0A0L0SRF3"/>
<dbReference type="GO" id="GO:0006915">
    <property type="term" value="P:apoptotic process"/>
    <property type="evidence" value="ECO:0007669"/>
    <property type="project" value="UniProtKB-KW"/>
</dbReference>
<name>A0A0L0SRF3_ALLM3</name>
<comment type="catalytic activity">
    <reaction evidence="11">
        <text>A + NADH + H(+) = AH2 + NAD(+)</text>
        <dbReference type="Rhea" id="RHEA:11356"/>
        <dbReference type="ChEBI" id="CHEBI:13193"/>
        <dbReference type="ChEBI" id="CHEBI:15378"/>
        <dbReference type="ChEBI" id="CHEBI:17499"/>
        <dbReference type="ChEBI" id="CHEBI:57540"/>
        <dbReference type="ChEBI" id="CHEBI:57945"/>
    </reaction>
</comment>
<protein>
    <recommendedName>
        <fullName evidence="16">FAD/NAD(P)-binding domain-containing protein</fullName>
    </recommendedName>
</protein>
<keyword evidence="9" id="KW-0520">NAD</keyword>
<dbReference type="InterPro" id="IPR023753">
    <property type="entry name" value="FAD/NAD-binding_dom"/>
</dbReference>
<evidence type="ECO:0000313" key="14">
    <source>
        <dbReference type="EMBL" id="KNE65087.1"/>
    </source>
</evidence>
<comment type="similarity">
    <text evidence="3">Belongs to the FAD-dependent oxidoreductase family.</text>
</comment>
<keyword evidence="5" id="KW-0053">Apoptosis</keyword>
<feature type="domain" description="FAD/NAD(P)-binding" evidence="12">
    <location>
        <begin position="123"/>
        <end position="446"/>
    </location>
</feature>
<feature type="domain" description="Mitochondrial apoptosis-inducing factor C-terminal" evidence="13">
    <location>
        <begin position="452"/>
        <end position="562"/>
    </location>
</feature>
<comment type="subcellular location">
    <subcellularLocation>
        <location evidence="2">Mitochondrion</location>
    </subcellularLocation>
</comment>
<evidence type="ECO:0000259" key="12">
    <source>
        <dbReference type="Pfam" id="PF07992"/>
    </source>
</evidence>